<dbReference type="PIRSF" id="PIRSF031679">
    <property type="entry name" value="Mtase_Alr7345_prd"/>
    <property type="match status" value="1"/>
</dbReference>
<gene>
    <name evidence="2" type="ORF">MARGE09_P0413</name>
</gene>
<feature type="compositionally biased region" description="Polar residues" evidence="1">
    <location>
        <begin position="266"/>
        <end position="276"/>
    </location>
</feature>
<accession>A0AAN2BIT2</accession>
<dbReference type="Proteomes" id="UP001320119">
    <property type="component" value="Chromosome"/>
</dbReference>
<dbReference type="KEGG" id="marq:MARGE09_P0413"/>
<proteinExistence type="predicted"/>
<reference evidence="2 3" key="1">
    <citation type="journal article" date="2022" name="IScience">
        <title>An ultrasensitive nanofiber-based assay for enzymatic hydrolysis and deep-sea microbial degradation of cellulose.</title>
        <authorList>
            <person name="Tsudome M."/>
            <person name="Tachioka M."/>
            <person name="Miyazaki M."/>
            <person name="Uchimura K."/>
            <person name="Tsuda M."/>
            <person name="Takaki Y."/>
            <person name="Deguchi S."/>
        </authorList>
    </citation>
    <scope>NUCLEOTIDE SEQUENCE [LARGE SCALE GENOMIC DNA]</scope>
    <source>
        <strain evidence="2 3">GE09</strain>
    </source>
</reference>
<sequence length="293" mass="32133">MKRSWILGSLVVAGSVVLQGCSSMAGGNKAPELSAKDEARLVAAAQGVSSEHKARYPYRHPVETLSFFGIKPGSTVVEALPGGGWYSKILLPYLGEKGRLIGVDYSMDMWPNFGGFATPEFMANRKNWPSEWVADAKRWSSVGAIPSAYTLNSMPAELEGKADAVLFIRALHNLARFEDNGGYLTQALAETHRVLKPHGIVGIVQHAMDESVPDEWVKGDRGYLKRSFLIEAMDKAGFELVAESDINKNPKDKPKDGDVVWRLPPSLNTDDSQKTANTAIGESNRVTLLFRKR</sequence>
<evidence type="ECO:0008006" key="4">
    <source>
        <dbReference type="Google" id="ProtNLM"/>
    </source>
</evidence>
<protein>
    <recommendedName>
        <fullName evidence="4">Methyltransferase</fullName>
    </recommendedName>
</protein>
<evidence type="ECO:0000313" key="3">
    <source>
        <dbReference type="Proteomes" id="UP001320119"/>
    </source>
</evidence>
<dbReference type="AlphaFoldDB" id="A0AAN2BIT2"/>
<evidence type="ECO:0000256" key="1">
    <source>
        <dbReference type="SAM" id="MobiDB-lite"/>
    </source>
</evidence>
<feature type="compositionally biased region" description="Basic and acidic residues" evidence="1">
    <location>
        <begin position="246"/>
        <end position="259"/>
    </location>
</feature>
<evidence type="ECO:0000313" key="2">
    <source>
        <dbReference type="EMBL" id="BCD96214.1"/>
    </source>
</evidence>
<dbReference type="RefSeq" id="WP_236985721.1">
    <property type="nucleotide sequence ID" value="NZ_AP023086.1"/>
</dbReference>
<dbReference type="SUPFAM" id="SSF53335">
    <property type="entry name" value="S-adenosyl-L-methionine-dependent methyltransferases"/>
    <property type="match status" value="1"/>
</dbReference>
<organism evidence="2 3">
    <name type="scientific">Marinagarivorans cellulosilyticus</name>
    <dbReference type="NCBI Taxonomy" id="2721545"/>
    <lineage>
        <taxon>Bacteria</taxon>
        <taxon>Pseudomonadati</taxon>
        <taxon>Pseudomonadota</taxon>
        <taxon>Gammaproteobacteria</taxon>
        <taxon>Cellvibrionales</taxon>
        <taxon>Cellvibrionaceae</taxon>
        <taxon>Marinagarivorans</taxon>
    </lineage>
</organism>
<dbReference type="EMBL" id="AP023086">
    <property type="protein sequence ID" value="BCD96214.1"/>
    <property type="molecule type" value="Genomic_DNA"/>
</dbReference>
<feature type="region of interest" description="Disordered" evidence="1">
    <location>
        <begin position="246"/>
        <end position="276"/>
    </location>
</feature>
<dbReference type="InterPro" id="IPR029063">
    <property type="entry name" value="SAM-dependent_MTases_sf"/>
</dbReference>
<dbReference type="Gene3D" id="3.40.50.150">
    <property type="entry name" value="Vaccinia Virus protein VP39"/>
    <property type="match status" value="1"/>
</dbReference>
<name>A0AAN2BIT2_9GAMM</name>
<dbReference type="InterPro" id="IPR016980">
    <property type="entry name" value="S-AdoMet-dep_MeTrfase_Alr7345"/>
</dbReference>
<dbReference type="PROSITE" id="PS51257">
    <property type="entry name" value="PROKAR_LIPOPROTEIN"/>
    <property type="match status" value="1"/>
</dbReference>
<keyword evidence="3" id="KW-1185">Reference proteome</keyword>